<dbReference type="GO" id="GO:0016787">
    <property type="term" value="F:hydrolase activity"/>
    <property type="evidence" value="ECO:0007669"/>
    <property type="project" value="UniProtKB-KW"/>
</dbReference>
<dbReference type="Pfam" id="PF07717">
    <property type="entry name" value="OB_NTP_bind"/>
    <property type="match status" value="1"/>
</dbReference>
<keyword evidence="7" id="KW-0347">Helicase</keyword>
<dbReference type="Pfam" id="PF21010">
    <property type="entry name" value="HA2_C"/>
    <property type="match status" value="1"/>
</dbReference>
<evidence type="ECO:0000259" key="13">
    <source>
        <dbReference type="PROSITE" id="PS51192"/>
    </source>
</evidence>
<evidence type="ECO:0000256" key="12">
    <source>
        <dbReference type="SAM" id="MobiDB-lite"/>
    </source>
</evidence>
<keyword evidence="6" id="KW-0378">Hydrolase</keyword>
<dbReference type="GO" id="GO:0005524">
    <property type="term" value="F:ATP binding"/>
    <property type="evidence" value="ECO:0007669"/>
    <property type="project" value="UniProtKB-KW"/>
</dbReference>
<dbReference type="GO" id="GO:0003724">
    <property type="term" value="F:RNA helicase activity"/>
    <property type="evidence" value="ECO:0007669"/>
    <property type="project" value="UniProtKB-EC"/>
</dbReference>
<evidence type="ECO:0000256" key="2">
    <source>
        <dbReference type="ARBA" id="ARBA00012552"/>
    </source>
</evidence>
<keyword evidence="4" id="KW-0934">Plastid</keyword>
<dbReference type="Pfam" id="PF00271">
    <property type="entry name" value="Helicase_C"/>
    <property type="match status" value="1"/>
</dbReference>
<evidence type="ECO:0000256" key="6">
    <source>
        <dbReference type="ARBA" id="ARBA00022801"/>
    </source>
</evidence>
<dbReference type="CDD" id="cd17917">
    <property type="entry name" value="DEXHc_RHA-like"/>
    <property type="match status" value="1"/>
</dbReference>
<keyword evidence="9" id="KW-0694">RNA-binding</keyword>
<dbReference type="InterPro" id="IPR027417">
    <property type="entry name" value="P-loop_NTPase"/>
</dbReference>
<dbReference type="SMART" id="SM00847">
    <property type="entry name" value="HA2"/>
    <property type="match status" value="1"/>
</dbReference>
<comment type="catalytic activity">
    <reaction evidence="11">
        <text>ATP + H2O = ADP + phosphate + H(+)</text>
        <dbReference type="Rhea" id="RHEA:13065"/>
        <dbReference type="ChEBI" id="CHEBI:15377"/>
        <dbReference type="ChEBI" id="CHEBI:15378"/>
        <dbReference type="ChEBI" id="CHEBI:30616"/>
        <dbReference type="ChEBI" id="CHEBI:43474"/>
        <dbReference type="ChEBI" id="CHEBI:456216"/>
        <dbReference type="EC" id="3.6.4.13"/>
    </reaction>
</comment>
<dbReference type="FunFam" id="1.20.120.1080:FF:000002">
    <property type="entry name" value="Putative ATP-dependent RNA helicase DHX36"/>
    <property type="match status" value="1"/>
</dbReference>
<evidence type="ECO:0000256" key="11">
    <source>
        <dbReference type="ARBA" id="ARBA00047984"/>
    </source>
</evidence>
<evidence type="ECO:0000256" key="1">
    <source>
        <dbReference type="ARBA" id="ARBA00004229"/>
    </source>
</evidence>
<dbReference type="PANTHER" id="PTHR18934">
    <property type="entry name" value="ATP-DEPENDENT RNA HELICASE"/>
    <property type="match status" value="1"/>
</dbReference>
<feature type="domain" description="Helicase C-terminal" evidence="14">
    <location>
        <begin position="733"/>
        <end position="912"/>
    </location>
</feature>
<evidence type="ECO:0000256" key="3">
    <source>
        <dbReference type="ARBA" id="ARBA00022528"/>
    </source>
</evidence>
<dbReference type="InterPro" id="IPR001650">
    <property type="entry name" value="Helicase_C-like"/>
</dbReference>
<evidence type="ECO:0000256" key="10">
    <source>
        <dbReference type="ARBA" id="ARBA00022946"/>
    </source>
</evidence>
<evidence type="ECO:0000256" key="7">
    <source>
        <dbReference type="ARBA" id="ARBA00022806"/>
    </source>
</evidence>
<dbReference type="HOGENOM" id="CLU_001832_1_3_1"/>
<dbReference type="InterPro" id="IPR011545">
    <property type="entry name" value="DEAD/DEAH_box_helicase_dom"/>
</dbReference>
<dbReference type="InterPro" id="IPR011709">
    <property type="entry name" value="DEAD-box_helicase_OB_fold"/>
</dbReference>
<protein>
    <recommendedName>
        <fullName evidence="2">RNA helicase</fullName>
        <ecNumber evidence="2">3.6.4.13</ecNumber>
    </recommendedName>
</protein>
<dbReference type="InterPro" id="IPR007502">
    <property type="entry name" value="Helicase-assoc_dom"/>
</dbReference>
<dbReference type="FunFam" id="3.40.50.300:FF:000500">
    <property type="entry name" value="ATP-dependent RNA helicase DHX29"/>
    <property type="match status" value="1"/>
</dbReference>
<dbReference type="SUPFAM" id="SSF52540">
    <property type="entry name" value="P-loop containing nucleoside triphosphate hydrolases"/>
    <property type="match status" value="1"/>
</dbReference>
<reference evidence="15 16" key="1">
    <citation type="submission" date="2014-06" db="EMBL/GenBank/DDBJ databases">
        <title>Evolutionary Origins and Diversification of the Mycorrhizal Mutualists.</title>
        <authorList>
            <consortium name="DOE Joint Genome Institute"/>
            <consortium name="Mycorrhizal Genomics Consortium"/>
            <person name="Kohler A."/>
            <person name="Kuo A."/>
            <person name="Nagy L.G."/>
            <person name="Floudas D."/>
            <person name="Copeland A."/>
            <person name="Barry K.W."/>
            <person name="Cichocki N."/>
            <person name="Veneault-Fourrey C."/>
            <person name="LaButti K."/>
            <person name="Lindquist E.A."/>
            <person name="Lipzen A."/>
            <person name="Lundell T."/>
            <person name="Morin E."/>
            <person name="Murat C."/>
            <person name="Riley R."/>
            <person name="Ohm R."/>
            <person name="Sun H."/>
            <person name="Tunlid A."/>
            <person name="Henrissat B."/>
            <person name="Grigoriev I.V."/>
            <person name="Hibbett D.S."/>
            <person name="Martin F."/>
        </authorList>
    </citation>
    <scope>NUCLEOTIDE SEQUENCE [LARGE SCALE GENOMIC DNA]</scope>
    <source>
        <strain evidence="15 16">SS14</strain>
    </source>
</reference>
<dbReference type="SMART" id="SM00487">
    <property type="entry name" value="DEXDc"/>
    <property type="match status" value="1"/>
</dbReference>
<keyword evidence="5" id="KW-0547">Nucleotide-binding</keyword>
<dbReference type="PANTHER" id="PTHR18934:SF145">
    <property type="entry name" value="ATP-DEPENDENT RNA HELICASE DHX57-RELATED"/>
    <property type="match status" value="1"/>
</dbReference>
<dbReference type="Pfam" id="PF00270">
    <property type="entry name" value="DEAD"/>
    <property type="match status" value="1"/>
</dbReference>
<dbReference type="GO" id="GO:0003723">
    <property type="term" value="F:RNA binding"/>
    <property type="evidence" value="ECO:0007669"/>
    <property type="project" value="UniProtKB-KW"/>
</dbReference>
<keyword evidence="8" id="KW-0067">ATP-binding</keyword>
<dbReference type="Gene3D" id="1.20.120.1080">
    <property type="match status" value="1"/>
</dbReference>
<dbReference type="InterPro" id="IPR056890">
    <property type="entry name" value="UBA_DHX29-like"/>
</dbReference>
<dbReference type="EMBL" id="KN837111">
    <property type="protein sequence ID" value="KIJ45644.1"/>
    <property type="molecule type" value="Genomic_DNA"/>
</dbReference>
<evidence type="ECO:0000256" key="8">
    <source>
        <dbReference type="ARBA" id="ARBA00022840"/>
    </source>
</evidence>
<dbReference type="InterPro" id="IPR014001">
    <property type="entry name" value="Helicase_ATP-bd"/>
</dbReference>
<dbReference type="OrthoDB" id="5600252at2759"/>
<gene>
    <name evidence="15" type="ORF">M422DRAFT_75059</name>
</gene>
<dbReference type="CDD" id="cd18791">
    <property type="entry name" value="SF2_C_RHA"/>
    <property type="match status" value="1"/>
</dbReference>
<dbReference type="PROSITE" id="PS51194">
    <property type="entry name" value="HELICASE_CTER"/>
    <property type="match status" value="1"/>
</dbReference>
<accession>A0A0C9VF49</accession>
<name>A0A0C9VF49_SPHS4</name>
<sequence>MSDKRAGKQPEGSGVHKVLLRLGITYGVLRRLGFQEERVLECLKNIRGVDLEEAFDWLYLHCTEDELVFDKPIEPAPPRTPRNPNATFQQPEPRNTPSDSRQQNIQPPAQPATQFSQQSSDHEQKLRILATYGTSSNESSSDEEVEDPNIEYAQLRVKLDELEIMKRKAKGVEVDAARSAKIRSRLETLKSHYFFKMRDAQALYKEEKRKADMKALKERLEGKAREKTDDEEGCIFGTLLDAMPESEVTNGVEVRIRDMSLPKTWSGRTPKALLLETVQKVDRQAVVSYRILPGVKSGRAKRAAVSVRWEGTKSGEWCMEDVSCWDEVQAEQYISTVALHDLTFGRSEGFAGGVNGLSSGSGNTYFRLLPPPFRDLWDELEVKRKENEDSANRATWAALRQIVEGKLGGEKKIPNTPTYLQYSNGDNINEDLKAFFMARQSSHAYQEMLLQRNTLPIAQYRNDIINTLEHHQVMVLSGETGCGKSTQLPSFILEHYLSEGKHCKIYCTEPRRISAISLAQRVSAELGEAPGSVGTLSSLVGYAIRLESNTTRNTRLAFVTNGIALRMLESGSGPGGQGTAFDEITHIIIDEVHERNLDSDFLLIVLKSLLEHRKDLKVVLMSATLDSQKISEFFGGCPVLNVPGRTFPVDVRFLEDAVEYTGWTIKEGSPYARRADGKYYRNKNKTDWSEDAADIDEDDADIAHQEVKLEKRYSAATKSTVDMLDDRLIPYDLIARLLERICFEDVTSIQYSGATLIFMPGLAEIRRLHDMLSEHSLFGDPSNFRIFPLHSTISSDNQAAVFEIPPPGVRKIVISTNIAETGVTIPDITCVIDTGKHREMRFDEKRQISRLIETLIAKSNATQRRGRAGRVQAGICYHLFTRSRHEYMAESPLPEMLRLSLSDLALRIKILKVKLGNSIEEVLSRALDPPLEVNVQRAVQALVEVKALTPTQDITPMGRLLSKLPTDVHLGKFLLIATIFGCLDPALTIAATLNSKSPFVTPFGHEQEADRARRSFQSENSDFLTIHNAFSSWRRTSANGPGFVRKFCKQNFLSHQNLQQIEELRQQFLGYLIDSGFMQVSKSVINELSRARYNRNKTRFVDVPAEYDRNSKDNSLINAALVAGLYPKVLTIEPSSGQMRTVANNQPVSFHPSSVNAGKRLSEFGVSYLAYFTVMQSKKLYAWETGPIDNLALMLLCGDSEFKLPSETISLDRKIKFRVGAKSCIAMKHLREQFSAILSLKMRKMPLNKTQEKWYDLGLKVLSRTLLEESSGPGQSIVISSS</sequence>
<evidence type="ECO:0000256" key="4">
    <source>
        <dbReference type="ARBA" id="ARBA00022640"/>
    </source>
</evidence>
<organism evidence="15 16">
    <name type="scientific">Sphaerobolus stellatus (strain SS14)</name>
    <dbReference type="NCBI Taxonomy" id="990650"/>
    <lineage>
        <taxon>Eukaryota</taxon>
        <taxon>Fungi</taxon>
        <taxon>Dikarya</taxon>
        <taxon>Basidiomycota</taxon>
        <taxon>Agaricomycotina</taxon>
        <taxon>Agaricomycetes</taxon>
        <taxon>Phallomycetidae</taxon>
        <taxon>Geastrales</taxon>
        <taxon>Sphaerobolaceae</taxon>
        <taxon>Sphaerobolus</taxon>
    </lineage>
</organism>
<evidence type="ECO:0000256" key="9">
    <source>
        <dbReference type="ARBA" id="ARBA00022884"/>
    </source>
</evidence>
<evidence type="ECO:0000313" key="16">
    <source>
        <dbReference type="Proteomes" id="UP000054279"/>
    </source>
</evidence>
<feature type="compositionally biased region" description="Polar residues" evidence="12">
    <location>
        <begin position="88"/>
        <end position="119"/>
    </location>
</feature>
<evidence type="ECO:0000256" key="5">
    <source>
        <dbReference type="ARBA" id="ARBA00022741"/>
    </source>
</evidence>
<dbReference type="SMART" id="SM00490">
    <property type="entry name" value="HELICc"/>
    <property type="match status" value="1"/>
</dbReference>
<feature type="region of interest" description="Disordered" evidence="12">
    <location>
        <begin position="71"/>
        <end position="123"/>
    </location>
</feature>
<dbReference type="EC" id="3.6.4.13" evidence="2"/>
<evidence type="ECO:0000259" key="14">
    <source>
        <dbReference type="PROSITE" id="PS51194"/>
    </source>
</evidence>
<dbReference type="Pfam" id="PF24899">
    <property type="entry name" value="UBA_DHX29"/>
    <property type="match status" value="1"/>
</dbReference>
<comment type="subcellular location">
    <subcellularLocation>
        <location evidence="1">Plastid</location>
        <location evidence="1">Chloroplast</location>
    </subcellularLocation>
</comment>
<proteinExistence type="predicted"/>
<dbReference type="PROSITE" id="PS51192">
    <property type="entry name" value="HELICASE_ATP_BIND_1"/>
    <property type="match status" value="1"/>
</dbReference>
<dbReference type="Proteomes" id="UP000054279">
    <property type="component" value="Unassembled WGS sequence"/>
</dbReference>
<feature type="domain" description="Helicase ATP-binding" evidence="13">
    <location>
        <begin position="465"/>
        <end position="643"/>
    </location>
</feature>
<keyword evidence="10" id="KW-0809">Transit peptide</keyword>
<dbReference type="Gene3D" id="3.40.50.300">
    <property type="entry name" value="P-loop containing nucleotide triphosphate hydrolases"/>
    <property type="match status" value="2"/>
</dbReference>
<keyword evidence="3" id="KW-0150">Chloroplast</keyword>
<evidence type="ECO:0000313" key="15">
    <source>
        <dbReference type="EMBL" id="KIJ45644.1"/>
    </source>
</evidence>
<keyword evidence="16" id="KW-1185">Reference proteome</keyword>
<dbReference type="FunFam" id="3.40.50.300:FF:000819">
    <property type="entry name" value="ATP dependent RNA helicase, putative"/>
    <property type="match status" value="1"/>
</dbReference>